<dbReference type="PANTHER" id="PTHR24279">
    <property type="entry name" value="CYTOCHROME P450"/>
    <property type="match status" value="1"/>
</dbReference>
<reference evidence="10" key="2">
    <citation type="submission" date="2022-10" db="EMBL/GenBank/DDBJ databases">
        <authorList>
            <consortium name="ENA_rothamsted_submissions"/>
            <consortium name="culmorum"/>
            <person name="King R."/>
        </authorList>
    </citation>
    <scope>NUCLEOTIDE SEQUENCE</scope>
</reference>
<gene>
    <name evidence="10" type="ORF">PHAECO_LOCUS9074</name>
</gene>
<keyword evidence="3 8" id="KW-0349">Heme</keyword>
<evidence type="ECO:0000313" key="11">
    <source>
        <dbReference type="Proteomes" id="UP001153737"/>
    </source>
</evidence>
<evidence type="ECO:0000256" key="3">
    <source>
        <dbReference type="ARBA" id="ARBA00022617"/>
    </source>
</evidence>
<evidence type="ECO:0000256" key="4">
    <source>
        <dbReference type="ARBA" id="ARBA00022723"/>
    </source>
</evidence>
<keyword evidence="11" id="KW-1185">Reference proteome</keyword>
<accession>A0A9P0DQQ8</accession>
<feature type="binding site" description="axial binding residue" evidence="8">
    <location>
        <position position="410"/>
    </location>
    <ligand>
        <name>heme</name>
        <dbReference type="ChEBI" id="CHEBI:30413"/>
    </ligand>
    <ligandPart>
        <name>Fe</name>
        <dbReference type="ChEBI" id="CHEBI:18248"/>
    </ligandPart>
</feature>
<dbReference type="Pfam" id="PF00067">
    <property type="entry name" value="p450"/>
    <property type="match status" value="1"/>
</dbReference>
<dbReference type="InterPro" id="IPR002401">
    <property type="entry name" value="Cyt_P450_E_grp-I"/>
</dbReference>
<proteinExistence type="inferred from homology"/>
<dbReference type="InterPro" id="IPR017972">
    <property type="entry name" value="Cyt_P450_CS"/>
</dbReference>
<dbReference type="PRINTS" id="PR00385">
    <property type="entry name" value="P450"/>
</dbReference>
<protein>
    <recommendedName>
        <fullName evidence="12">Cytochrome P450</fullName>
    </recommendedName>
</protein>
<dbReference type="OrthoDB" id="3945418at2759"/>
<dbReference type="Gene3D" id="1.10.630.10">
    <property type="entry name" value="Cytochrome P450"/>
    <property type="match status" value="1"/>
</dbReference>
<dbReference type="GO" id="GO:0004497">
    <property type="term" value="F:monooxygenase activity"/>
    <property type="evidence" value="ECO:0007669"/>
    <property type="project" value="UniProtKB-KW"/>
</dbReference>
<comment type="cofactor">
    <cofactor evidence="1 8">
        <name>heme</name>
        <dbReference type="ChEBI" id="CHEBI:30413"/>
    </cofactor>
</comment>
<dbReference type="PRINTS" id="PR00463">
    <property type="entry name" value="EP450I"/>
</dbReference>
<dbReference type="AlphaFoldDB" id="A0A9P0DQQ8"/>
<reference evidence="10" key="1">
    <citation type="submission" date="2022-01" db="EMBL/GenBank/DDBJ databases">
        <authorList>
            <person name="King R."/>
        </authorList>
    </citation>
    <scope>NUCLEOTIDE SEQUENCE</scope>
</reference>
<dbReference type="GO" id="GO:0005506">
    <property type="term" value="F:iron ion binding"/>
    <property type="evidence" value="ECO:0007669"/>
    <property type="project" value="InterPro"/>
</dbReference>
<evidence type="ECO:0000256" key="6">
    <source>
        <dbReference type="ARBA" id="ARBA00023004"/>
    </source>
</evidence>
<dbReference type="PROSITE" id="PS00086">
    <property type="entry name" value="CYTOCHROME_P450"/>
    <property type="match status" value="1"/>
</dbReference>
<dbReference type="GO" id="GO:0016705">
    <property type="term" value="F:oxidoreductase activity, acting on paired donors, with incorporation or reduction of molecular oxygen"/>
    <property type="evidence" value="ECO:0007669"/>
    <property type="project" value="InterPro"/>
</dbReference>
<dbReference type="InterPro" id="IPR001128">
    <property type="entry name" value="Cyt_P450"/>
</dbReference>
<keyword evidence="7 9" id="KW-0503">Monooxygenase</keyword>
<name>A0A9P0DQQ8_PHACE</name>
<dbReference type="InterPro" id="IPR036396">
    <property type="entry name" value="Cyt_P450_sf"/>
</dbReference>
<keyword evidence="6 8" id="KW-0408">Iron</keyword>
<dbReference type="EMBL" id="OU896711">
    <property type="protein sequence ID" value="CAH1170206.1"/>
    <property type="molecule type" value="Genomic_DNA"/>
</dbReference>
<dbReference type="InterPro" id="IPR050479">
    <property type="entry name" value="CYP11_CYP27_families"/>
</dbReference>
<dbReference type="PANTHER" id="PTHR24279:SF120">
    <property type="entry name" value="CYTOCHROME P450"/>
    <property type="match status" value="1"/>
</dbReference>
<evidence type="ECO:0000313" key="10">
    <source>
        <dbReference type="EMBL" id="CAH1170206.1"/>
    </source>
</evidence>
<dbReference type="CDD" id="cd11054">
    <property type="entry name" value="CYP24A1-like"/>
    <property type="match status" value="1"/>
</dbReference>
<keyword evidence="4 8" id="KW-0479">Metal-binding</keyword>
<evidence type="ECO:0000256" key="7">
    <source>
        <dbReference type="ARBA" id="ARBA00023033"/>
    </source>
</evidence>
<dbReference type="GO" id="GO:0020037">
    <property type="term" value="F:heme binding"/>
    <property type="evidence" value="ECO:0007669"/>
    <property type="project" value="InterPro"/>
</dbReference>
<evidence type="ECO:0000256" key="1">
    <source>
        <dbReference type="ARBA" id="ARBA00001971"/>
    </source>
</evidence>
<keyword evidence="5 9" id="KW-0560">Oxidoreductase</keyword>
<evidence type="ECO:0000256" key="2">
    <source>
        <dbReference type="ARBA" id="ARBA00010617"/>
    </source>
</evidence>
<dbReference type="SUPFAM" id="SSF48264">
    <property type="entry name" value="Cytochrome P450"/>
    <property type="match status" value="1"/>
</dbReference>
<comment type="similarity">
    <text evidence="2 9">Belongs to the cytochrome P450 family.</text>
</comment>
<dbReference type="Proteomes" id="UP001153737">
    <property type="component" value="Chromosome 5"/>
</dbReference>
<organism evidence="10 11">
    <name type="scientific">Phaedon cochleariae</name>
    <name type="common">Mustard beetle</name>
    <dbReference type="NCBI Taxonomy" id="80249"/>
    <lineage>
        <taxon>Eukaryota</taxon>
        <taxon>Metazoa</taxon>
        <taxon>Ecdysozoa</taxon>
        <taxon>Arthropoda</taxon>
        <taxon>Hexapoda</taxon>
        <taxon>Insecta</taxon>
        <taxon>Pterygota</taxon>
        <taxon>Neoptera</taxon>
        <taxon>Endopterygota</taxon>
        <taxon>Coleoptera</taxon>
        <taxon>Polyphaga</taxon>
        <taxon>Cucujiformia</taxon>
        <taxon>Chrysomeloidea</taxon>
        <taxon>Chrysomelidae</taxon>
        <taxon>Chrysomelinae</taxon>
        <taxon>Chrysomelini</taxon>
        <taxon>Phaedon</taxon>
    </lineage>
</organism>
<evidence type="ECO:0000256" key="8">
    <source>
        <dbReference type="PIRSR" id="PIRSR602401-1"/>
    </source>
</evidence>
<evidence type="ECO:0000256" key="5">
    <source>
        <dbReference type="ARBA" id="ARBA00023002"/>
    </source>
</evidence>
<evidence type="ECO:0000256" key="9">
    <source>
        <dbReference type="RuleBase" id="RU000461"/>
    </source>
</evidence>
<evidence type="ECO:0008006" key="12">
    <source>
        <dbReference type="Google" id="ProtNLM"/>
    </source>
</evidence>
<sequence length="464" mass="53054">MNFAKNSVKSLADIPTFKSLPLIGHTYLFLPGGKYKSERLTEAVADISKQLGPIFKLNLGGSTLVITTDANNTETLFRNEGVKPIRPPFAALWHYRKKVFSSVGVVPANGEEWYKFRGGINTLLNPKLLETYRNEQGVVARRFVSYIEKERNQNLVLNDLVEHLMKFSIEAISLVCPGYRINCLTDFDAHTNEIINASKMFMDGMYKTFIGPPLWKFFETSGYKLLKSSHEVIYRVMKNNLENIRNQYNTDPQSLQNEHPFMHALLTNKKLSEEDQTMLAMEVFLGGLDTTATITALTLHYLAQNKEVQDQARQEALSDSYSYLRACIKETLRLSPTAGANSRVLINDTIFGEYLIPKNTLVLAFSSVSSCDEKYFHQPKSYLPNRWLRDCNIEFHKFATLPFGYGPRMCPGKRLAENEIIILLKEILRNFELQSQNSSEIGMVYRMNRIPEEPVNIKFISTNH</sequence>